<dbReference type="InterPro" id="IPR009826">
    <property type="entry name" value="DNA_circ_N"/>
</dbReference>
<proteinExistence type="predicted"/>
<accession>D5RTF4</accession>
<dbReference type="HOGENOM" id="CLU_1334347_0_0_5"/>
<keyword evidence="3" id="KW-1185">Reference proteome</keyword>
<sequence>MSAWQDSLYPASWRGLPFFVRQNDAQFGRRTTRHEYPYRDQVWIEDLGRGPRELRVLGYLTGDDALAQKDEFIAAAEEEGPGELVHPTLGLQLVSMISLATSERTEEGRVVELAMVFVEPGQASFPTGLFDGLSQVFDAASALDLAAAGDFGSAATTALRQGGEVVRQAVSTVGRWTGQAQRLAGDAASVVNAVGSLVPGQGRALSRFARGMRSATDPLRTVQSSLARVTQARQAVTSAGRNLERLAGRL</sequence>
<dbReference type="AlphaFoldDB" id="D5RTF4"/>
<dbReference type="OrthoDB" id="378644at2"/>
<reference evidence="2 3" key="1">
    <citation type="submission" date="2010-04" db="EMBL/GenBank/DDBJ databases">
        <authorList>
            <person name="Qin X."/>
            <person name="Bachman B."/>
            <person name="Battles P."/>
            <person name="Bell A."/>
            <person name="Bess C."/>
            <person name="Bickham C."/>
            <person name="Chaboub L."/>
            <person name="Chen D."/>
            <person name="Coyle M."/>
            <person name="Deiros D.R."/>
            <person name="Dinh H."/>
            <person name="Forbes L."/>
            <person name="Fowler G."/>
            <person name="Francisco L."/>
            <person name="Fu Q."/>
            <person name="Gubbala S."/>
            <person name="Hale W."/>
            <person name="Han Y."/>
            <person name="Hemphill L."/>
            <person name="Highlander S.K."/>
            <person name="Hirani K."/>
            <person name="Hogues M."/>
            <person name="Jackson L."/>
            <person name="Jakkamsetti A."/>
            <person name="Javaid M."/>
            <person name="Jiang H."/>
            <person name="Korchina V."/>
            <person name="Kovar C."/>
            <person name="Lara F."/>
            <person name="Lee S."/>
            <person name="Mata R."/>
            <person name="Mathew T."/>
            <person name="Moen C."/>
            <person name="Morales K."/>
            <person name="Munidasa M."/>
            <person name="Nazareth L."/>
            <person name="Ngo R."/>
            <person name="Nguyen L."/>
            <person name="Okwuonu G."/>
            <person name="Ongeri F."/>
            <person name="Patil S."/>
            <person name="Petrosino J."/>
            <person name="Pham C."/>
            <person name="Pham P."/>
            <person name="Pu L.-L."/>
            <person name="Puazo M."/>
            <person name="Raj R."/>
            <person name="Reid J."/>
            <person name="Rouhana J."/>
            <person name="Saada N."/>
            <person name="Shang Y."/>
            <person name="Simmons D."/>
            <person name="Thornton R."/>
            <person name="Warren J."/>
            <person name="Weissenberger G."/>
            <person name="Zhang J."/>
            <person name="Zhang L."/>
            <person name="Zhou C."/>
            <person name="Zhu D."/>
            <person name="Muzny D."/>
            <person name="Worley K."/>
            <person name="Gibbs R."/>
        </authorList>
    </citation>
    <scope>NUCLEOTIDE SEQUENCE [LARGE SCALE GENOMIC DNA]</scope>
    <source>
        <strain evidence="2 3">ATCC 49957</strain>
    </source>
</reference>
<evidence type="ECO:0000313" key="3">
    <source>
        <dbReference type="Proteomes" id="UP000005324"/>
    </source>
</evidence>
<comment type="caution">
    <text evidence="2">The sequence shown here is derived from an EMBL/GenBank/DDBJ whole genome shotgun (WGS) entry which is preliminary data.</text>
</comment>
<evidence type="ECO:0000313" key="2">
    <source>
        <dbReference type="EMBL" id="EFH09385.1"/>
    </source>
</evidence>
<dbReference type="EMBL" id="ADVL01000791">
    <property type="protein sequence ID" value="EFH09385.1"/>
    <property type="molecule type" value="Genomic_DNA"/>
</dbReference>
<dbReference type="Proteomes" id="UP000005324">
    <property type="component" value="Unassembled WGS sequence"/>
</dbReference>
<evidence type="ECO:0000259" key="1">
    <source>
        <dbReference type="Pfam" id="PF07157"/>
    </source>
</evidence>
<gene>
    <name evidence="2" type="ORF">HMPREF0731_4366</name>
</gene>
<name>D5RTF4_9PROT</name>
<protein>
    <submittedName>
        <fullName evidence="2">DNA circulation, N-terminal domain protein</fullName>
    </submittedName>
</protein>
<dbReference type="RefSeq" id="WP_007003396.1">
    <property type="nucleotide sequence ID" value="NZ_GG770777.1"/>
</dbReference>
<dbReference type="Pfam" id="PF07157">
    <property type="entry name" value="DNA_circ_N"/>
    <property type="match status" value="1"/>
</dbReference>
<feature type="domain" description="DNA circulation N-terminal" evidence="1">
    <location>
        <begin position="9"/>
        <end position="91"/>
    </location>
</feature>
<organism evidence="2 3">
    <name type="scientific">Pseudoroseomonas cervicalis ATCC 49957</name>
    <dbReference type="NCBI Taxonomy" id="525371"/>
    <lineage>
        <taxon>Bacteria</taxon>
        <taxon>Pseudomonadati</taxon>
        <taxon>Pseudomonadota</taxon>
        <taxon>Alphaproteobacteria</taxon>
        <taxon>Acetobacterales</taxon>
        <taxon>Roseomonadaceae</taxon>
        <taxon>Roseomonas</taxon>
    </lineage>
</organism>